<gene>
    <name evidence="2" type="ORF">P154DRAFT_571994</name>
</gene>
<sequence>MRRTAGATDTLAVAQRDGLSGLSATVSIPMPSAALDDEKGLVKPGLVIPQPRACGLGQGQHLRFADVLFALLFAQHVANLTSWASARFHALVPRRHPPQDGCPAAFLLLLPQHACVVDEGLTRAVRQQRSAGALRARRKRRRADAPPAPFPLHRAGRHFVFSLVSAATCPGRRPRRPQPVACARLTSGGGCGCAARCHCTLSALLRHGRTNTSPAAPPSPLVARGWRHVPSGRRTGGLLHATRCVLLSLANLASPPGIQLEDGRLHAAPSHGAPLASCANAHVPGLIIKRTLALSLHRLLWDPSASGGLFARGRRLLASVTSHGAPAAHVTYPDQAEIRPTACAQKGRVL</sequence>
<feature type="region of interest" description="Disordered" evidence="1">
    <location>
        <begin position="128"/>
        <end position="149"/>
    </location>
</feature>
<protein>
    <submittedName>
        <fullName evidence="2">Uncharacterized protein</fullName>
    </submittedName>
</protein>
<evidence type="ECO:0000256" key="1">
    <source>
        <dbReference type="SAM" id="MobiDB-lite"/>
    </source>
</evidence>
<name>A0A6A5WUL5_9PLEO</name>
<dbReference type="Proteomes" id="UP000799779">
    <property type="component" value="Unassembled WGS sequence"/>
</dbReference>
<evidence type="ECO:0000313" key="3">
    <source>
        <dbReference type="Proteomes" id="UP000799779"/>
    </source>
</evidence>
<evidence type="ECO:0000313" key="2">
    <source>
        <dbReference type="EMBL" id="KAF2004788.1"/>
    </source>
</evidence>
<dbReference type="EMBL" id="ML977566">
    <property type="protein sequence ID" value="KAF2004788.1"/>
    <property type="molecule type" value="Genomic_DNA"/>
</dbReference>
<accession>A0A6A5WUL5</accession>
<keyword evidence="3" id="KW-1185">Reference proteome</keyword>
<dbReference type="AlphaFoldDB" id="A0A6A5WUL5"/>
<reference evidence="2" key="1">
    <citation type="journal article" date="2020" name="Stud. Mycol.">
        <title>101 Dothideomycetes genomes: a test case for predicting lifestyles and emergence of pathogens.</title>
        <authorList>
            <person name="Haridas S."/>
            <person name="Albert R."/>
            <person name="Binder M."/>
            <person name="Bloem J."/>
            <person name="Labutti K."/>
            <person name="Salamov A."/>
            <person name="Andreopoulos B."/>
            <person name="Baker S."/>
            <person name="Barry K."/>
            <person name="Bills G."/>
            <person name="Bluhm B."/>
            <person name="Cannon C."/>
            <person name="Castanera R."/>
            <person name="Culley D."/>
            <person name="Daum C."/>
            <person name="Ezra D."/>
            <person name="Gonzalez J."/>
            <person name="Henrissat B."/>
            <person name="Kuo A."/>
            <person name="Liang C."/>
            <person name="Lipzen A."/>
            <person name="Lutzoni F."/>
            <person name="Magnuson J."/>
            <person name="Mondo S."/>
            <person name="Nolan M."/>
            <person name="Ohm R."/>
            <person name="Pangilinan J."/>
            <person name="Park H.-J."/>
            <person name="Ramirez L."/>
            <person name="Alfaro M."/>
            <person name="Sun H."/>
            <person name="Tritt A."/>
            <person name="Yoshinaga Y."/>
            <person name="Zwiers L.-H."/>
            <person name="Turgeon B."/>
            <person name="Goodwin S."/>
            <person name="Spatafora J."/>
            <person name="Crous P."/>
            <person name="Grigoriev I."/>
        </authorList>
    </citation>
    <scope>NUCLEOTIDE SEQUENCE</scope>
    <source>
        <strain evidence="2">CBS 123094</strain>
    </source>
</reference>
<proteinExistence type="predicted"/>
<organism evidence="2 3">
    <name type="scientific">Amniculicola lignicola CBS 123094</name>
    <dbReference type="NCBI Taxonomy" id="1392246"/>
    <lineage>
        <taxon>Eukaryota</taxon>
        <taxon>Fungi</taxon>
        <taxon>Dikarya</taxon>
        <taxon>Ascomycota</taxon>
        <taxon>Pezizomycotina</taxon>
        <taxon>Dothideomycetes</taxon>
        <taxon>Pleosporomycetidae</taxon>
        <taxon>Pleosporales</taxon>
        <taxon>Amniculicolaceae</taxon>
        <taxon>Amniculicola</taxon>
    </lineage>
</organism>